<dbReference type="RefSeq" id="WP_044224965.1">
    <property type="nucleotide sequence ID" value="NZ_JRYR02000001.1"/>
</dbReference>
<evidence type="ECO:0000256" key="6">
    <source>
        <dbReference type="ARBA" id="ARBA00023136"/>
    </source>
</evidence>
<protein>
    <submittedName>
        <fullName evidence="9">Biopolymer transporter ExbD</fullName>
    </submittedName>
</protein>
<keyword evidence="3" id="KW-1003">Cell membrane</keyword>
<comment type="caution">
    <text evidence="9">The sequence shown here is derived from an EMBL/GenBank/DDBJ whole genome shotgun (WGS) entry which is preliminary data.</text>
</comment>
<keyword evidence="7" id="KW-0653">Protein transport</keyword>
<comment type="subcellular location">
    <subcellularLocation>
        <location evidence="1">Cell membrane</location>
        <topology evidence="1">Single-pass membrane protein</topology>
    </subcellularLocation>
    <subcellularLocation>
        <location evidence="7">Cell membrane</location>
        <topology evidence="7">Single-pass type II membrane protein</topology>
    </subcellularLocation>
</comment>
<dbReference type="GO" id="GO:0022857">
    <property type="term" value="F:transmembrane transporter activity"/>
    <property type="evidence" value="ECO:0007669"/>
    <property type="project" value="InterPro"/>
</dbReference>
<evidence type="ECO:0000256" key="8">
    <source>
        <dbReference type="SAM" id="Phobius"/>
    </source>
</evidence>
<proteinExistence type="inferred from homology"/>
<dbReference type="GO" id="GO:0015031">
    <property type="term" value="P:protein transport"/>
    <property type="evidence" value="ECO:0007669"/>
    <property type="project" value="UniProtKB-KW"/>
</dbReference>
<dbReference type="Pfam" id="PF02472">
    <property type="entry name" value="ExbD"/>
    <property type="match status" value="1"/>
</dbReference>
<reference evidence="9 10" key="1">
    <citation type="journal article" date="2012" name="Int. J. Syst. Evol. Microbiol.">
        <title>Flammeovirga pacifica sp. nov., isolated from deep-sea sediment.</title>
        <authorList>
            <person name="Xu H."/>
            <person name="Fu Y."/>
            <person name="Yang N."/>
            <person name="Ding Z."/>
            <person name="Lai Q."/>
            <person name="Zeng R."/>
        </authorList>
    </citation>
    <scope>NUCLEOTIDE SEQUENCE [LARGE SCALE GENOMIC DNA]</scope>
    <source>
        <strain evidence="10">DSM 24597 / LMG 26175 / WPAGA1</strain>
    </source>
</reference>
<comment type="similarity">
    <text evidence="2 7">Belongs to the ExbD/TolR family.</text>
</comment>
<accession>A0A1S1YZ84</accession>
<keyword evidence="7" id="KW-0813">Transport</keyword>
<dbReference type="EMBL" id="JRYR02000001">
    <property type="protein sequence ID" value="OHX66310.1"/>
    <property type="molecule type" value="Genomic_DNA"/>
</dbReference>
<dbReference type="AlphaFoldDB" id="A0A1S1YZ84"/>
<keyword evidence="4 7" id="KW-0812">Transmembrane</keyword>
<dbReference type="STRING" id="915059.NH26_08065"/>
<evidence type="ECO:0000256" key="5">
    <source>
        <dbReference type="ARBA" id="ARBA00022989"/>
    </source>
</evidence>
<dbReference type="InterPro" id="IPR003400">
    <property type="entry name" value="ExbD"/>
</dbReference>
<keyword evidence="5 8" id="KW-1133">Transmembrane helix</keyword>
<feature type="transmembrane region" description="Helical" evidence="8">
    <location>
        <begin position="18"/>
        <end position="36"/>
    </location>
</feature>
<keyword evidence="6 8" id="KW-0472">Membrane</keyword>
<name>A0A1S1YZ84_FLAPC</name>
<evidence type="ECO:0000256" key="2">
    <source>
        <dbReference type="ARBA" id="ARBA00005811"/>
    </source>
</evidence>
<evidence type="ECO:0000313" key="10">
    <source>
        <dbReference type="Proteomes" id="UP000179797"/>
    </source>
</evidence>
<dbReference type="GO" id="GO:0005886">
    <property type="term" value="C:plasma membrane"/>
    <property type="evidence" value="ECO:0007669"/>
    <property type="project" value="UniProtKB-SubCell"/>
</dbReference>
<evidence type="ECO:0000256" key="3">
    <source>
        <dbReference type="ARBA" id="ARBA00022475"/>
    </source>
</evidence>
<evidence type="ECO:0000256" key="1">
    <source>
        <dbReference type="ARBA" id="ARBA00004162"/>
    </source>
</evidence>
<gene>
    <name evidence="9" type="ORF">NH26_08065</name>
</gene>
<sequence>MATFKKKTKTKQDIPTSALPDIIFMLLFFFMIATTFRESELLVKNSLPQASELTKLEKKSLVSYIYIGEPTDRKKFGTEARIQVNDVLIDPDQIVQHVITEKDKLGEDGDKITMSLKIDREAKMGIISDVRQQLREANALKVNYAANKKLRLD</sequence>
<evidence type="ECO:0000313" key="9">
    <source>
        <dbReference type="EMBL" id="OHX66310.1"/>
    </source>
</evidence>
<organism evidence="9 10">
    <name type="scientific">Flammeovirga pacifica</name>
    <dbReference type="NCBI Taxonomy" id="915059"/>
    <lineage>
        <taxon>Bacteria</taxon>
        <taxon>Pseudomonadati</taxon>
        <taxon>Bacteroidota</taxon>
        <taxon>Cytophagia</taxon>
        <taxon>Cytophagales</taxon>
        <taxon>Flammeovirgaceae</taxon>
        <taxon>Flammeovirga</taxon>
    </lineage>
</organism>
<evidence type="ECO:0000256" key="7">
    <source>
        <dbReference type="RuleBase" id="RU003879"/>
    </source>
</evidence>
<evidence type="ECO:0000256" key="4">
    <source>
        <dbReference type="ARBA" id="ARBA00022692"/>
    </source>
</evidence>
<dbReference type="Proteomes" id="UP000179797">
    <property type="component" value="Unassembled WGS sequence"/>
</dbReference>
<keyword evidence="10" id="KW-1185">Reference proteome</keyword>
<dbReference type="OrthoDB" id="9810103at2"/>